<accession>A0AAV2ESW5</accession>
<protein>
    <submittedName>
        <fullName evidence="2">Uncharacterized protein</fullName>
    </submittedName>
</protein>
<proteinExistence type="predicted"/>
<dbReference type="AlphaFoldDB" id="A0AAV2ESW5"/>
<evidence type="ECO:0000256" key="1">
    <source>
        <dbReference type="SAM" id="MobiDB-lite"/>
    </source>
</evidence>
<dbReference type="EMBL" id="OZ034818">
    <property type="protein sequence ID" value="CAL1388904.1"/>
    <property type="molecule type" value="Genomic_DNA"/>
</dbReference>
<evidence type="ECO:0000313" key="2">
    <source>
        <dbReference type="EMBL" id="CAL1388904.1"/>
    </source>
</evidence>
<sequence>MVAVQACRALFAGKEGRRQSSRRGLGRTTTLPRGRRRTARRLRLLRGASRGGRRNGRWWRRGEVAQQRKAAATTLFSGVATERKRRERDGWELGRIREGEAARRGDGAGLVVWNSGLGPLGLGT</sequence>
<dbReference type="Proteomes" id="UP001497516">
    <property type="component" value="Chromosome 5"/>
</dbReference>
<name>A0AAV2ESW5_9ROSI</name>
<evidence type="ECO:0000313" key="3">
    <source>
        <dbReference type="Proteomes" id="UP001497516"/>
    </source>
</evidence>
<reference evidence="2 3" key="1">
    <citation type="submission" date="2024-04" db="EMBL/GenBank/DDBJ databases">
        <authorList>
            <person name="Fracassetti M."/>
        </authorList>
    </citation>
    <scope>NUCLEOTIDE SEQUENCE [LARGE SCALE GENOMIC DNA]</scope>
</reference>
<keyword evidence="3" id="KW-1185">Reference proteome</keyword>
<feature type="region of interest" description="Disordered" evidence="1">
    <location>
        <begin position="15"/>
        <end position="35"/>
    </location>
</feature>
<organism evidence="2 3">
    <name type="scientific">Linum trigynum</name>
    <dbReference type="NCBI Taxonomy" id="586398"/>
    <lineage>
        <taxon>Eukaryota</taxon>
        <taxon>Viridiplantae</taxon>
        <taxon>Streptophyta</taxon>
        <taxon>Embryophyta</taxon>
        <taxon>Tracheophyta</taxon>
        <taxon>Spermatophyta</taxon>
        <taxon>Magnoliopsida</taxon>
        <taxon>eudicotyledons</taxon>
        <taxon>Gunneridae</taxon>
        <taxon>Pentapetalae</taxon>
        <taxon>rosids</taxon>
        <taxon>fabids</taxon>
        <taxon>Malpighiales</taxon>
        <taxon>Linaceae</taxon>
        <taxon>Linum</taxon>
    </lineage>
</organism>
<gene>
    <name evidence="2" type="ORF">LTRI10_LOCUS29802</name>
</gene>